<feature type="transmembrane region" description="Helical" evidence="7">
    <location>
        <begin position="164"/>
        <end position="185"/>
    </location>
</feature>
<evidence type="ECO:0000256" key="2">
    <source>
        <dbReference type="ARBA" id="ARBA00022448"/>
    </source>
</evidence>
<keyword evidence="3 7" id="KW-0812">Transmembrane</keyword>
<protein>
    <recommendedName>
        <fullName evidence="9">Major facilitator superfamily (MFS) profile domain-containing protein</fullName>
    </recommendedName>
</protein>
<accession>A0AAF3ELE7</accession>
<dbReference type="CDD" id="cd17328">
    <property type="entry name" value="MFS_spinster_like"/>
    <property type="match status" value="1"/>
</dbReference>
<dbReference type="Proteomes" id="UP000887575">
    <property type="component" value="Unassembled WGS sequence"/>
</dbReference>
<keyword evidence="5 7" id="KW-0472">Membrane</keyword>
<evidence type="ECO:0000313" key="10">
    <source>
        <dbReference type="Proteomes" id="UP000887575"/>
    </source>
</evidence>
<evidence type="ECO:0000256" key="5">
    <source>
        <dbReference type="ARBA" id="ARBA00023136"/>
    </source>
</evidence>
<reference evidence="11" key="1">
    <citation type="submission" date="2024-02" db="UniProtKB">
        <authorList>
            <consortium name="WormBaseParasite"/>
        </authorList>
    </citation>
    <scope>IDENTIFICATION</scope>
</reference>
<evidence type="ECO:0000256" key="6">
    <source>
        <dbReference type="ARBA" id="ARBA00024338"/>
    </source>
</evidence>
<feature type="chain" id="PRO_5042235054" description="Major facilitator superfamily (MFS) profile domain-containing protein" evidence="8">
    <location>
        <begin position="20"/>
        <end position="469"/>
    </location>
</feature>
<dbReference type="Pfam" id="PF07690">
    <property type="entry name" value="MFS_1"/>
    <property type="match status" value="1"/>
</dbReference>
<feature type="transmembrane region" description="Helical" evidence="7">
    <location>
        <begin position="375"/>
        <end position="393"/>
    </location>
</feature>
<organism evidence="10 11">
    <name type="scientific">Mesorhabditis belari</name>
    <dbReference type="NCBI Taxonomy" id="2138241"/>
    <lineage>
        <taxon>Eukaryota</taxon>
        <taxon>Metazoa</taxon>
        <taxon>Ecdysozoa</taxon>
        <taxon>Nematoda</taxon>
        <taxon>Chromadorea</taxon>
        <taxon>Rhabditida</taxon>
        <taxon>Rhabditina</taxon>
        <taxon>Rhabditomorpha</taxon>
        <taxon>Rhabditoidea</taxon>
        <taxon>Rhabditidae</taxon>
        <taxon>Mesorhabditinae</taxon>
        <taxon>Mesorhabditis</taxon>
    </lineage>
</organism>
<evidence type="ECO:0000313" key="11">
    <source>
        <dbReference type="WBParaSite" id="MBELARI_LOCUS14870"/>
    </source>
</evidence>
<dbReference type="PANTHER" id="PTHR23505:SF79">
    <property type="entry name" value="PROTEIN SPINSTER"/>
    <property type="match status" value="1"/>
</dbReference>
<keyword evidence="10" id="KW-1185">Reference proteome</keyword>
<dbReference type="PROSITE" id="PS50850">
    <property type="entry name" value="MFS"/>
    <property type="match status" value="1"/>
</dbReference>
<feature type="transmembrane region" description="Helical" evidence="7">
    <location>
        <begin position="333"/>
        <end position="354"/>
    </location>
</feature>
<dbReference type="InterPro" id="IPR044770">
    <property type="entry name" value="MFS_spinster-like"/>
</dbReference>
<proteinExistence type="inferred from homology"/>
<dbReference type="GO" id="GO:0016020">
    <property type="term" value="C:membrane"/>
    <property type="evidence" value="ECO:0007669"/>
    <property type="project" value="UniProtKB-SubCell"/>
</dbReference>
<evidence type="ECO:0000259" key="9">
    <source>
        <dbReference type="PROSITE" id="PS50850"/>
    </source>
</evidence>
<comment type="similarity">
    <text evidence="6">Belongs to the major facilitator superfamily. Spinster (TC 2.A.1.49) family.</text>
</comment>
<dbReference type="PANTHER" id="PTHR23505">
    <property type="entry name" value="SPINSTER"/>
    <property type="match status" value="1"/>
</dbReference>
<evidence type="ECO:0000256" key="8">
    <source>
        <dbReference type="SAM" id="SignalP"/>
    </source>
</evidence>
<sequence>MSWKLFYVFILCLVEMALYMDRLAVASVLKDIQDYYDVNDSQGGLVQTVYFGFFFIFTPLFGYLGDRASRKWLLSVCISLWIGLVVASSLIPKNLWALFLVSRGLSGIGQSSCTVLAPTIIADLYSGTKRSMALMMFFFMIPIGSGLGFLSGSHIGSALGHWQWGIRFTAMLGVFIALLVIIFLREPRRQQENETTRRGQTFWQDCLKIVVVPTYILSTLGLTCVMFLTGSLEWWAPTLIEHGKASKLNLSKTEDLTDNEKDNITLVTGAITLVSGLFGVVMGSLIAHWLKIGKGPFRRLKTQSADAWVCTIGALICIPTMAVGFPLAKDHLAIAYVLFFIGITAACCNLAVVIDLQLSVIAPSRRNTANSWQTLVSSILGDATGPYIVGAISDGVRKGSTPSDHFDSLVKAFYFPVGVLGLATILFFASVLTTKRDLRKIELEQELEKSRPISTTNLDWSNSVSKQWE</sequence>
<feature type="transmembrane region" description="Helical" evidence="7">
    <location>
        <begin position="307"/>
        <end position="327"/>
    </location>
</feature>
<keyword evidence="2" id="KW-0813">Transport</keyword>
<feature type="transmembrane region" description="Helical" evidence="7">
    <location>
        <begin position="45"/>
        <end position="65"/>
    </location>
</feature>
<dbReference type="GO" id="GO:0022857">
    <property type="term" value="F:transmembrane transporter activity"/>
    <property type="evidence" value="ECO:0007669"/>
    <property type="project" value="InterPro"/>
</dbReference>
<feature type="transmembrane region" description="Helical" evidence="7">
    <location>
        <begin position="264"/>
        <end position="286"/>
    </location>
</feature>
<dbReference type="SUPFAM" id="SSF103473">
    <property type="entry name" value="MFS general substrate transporter"/>
    <property type="match status" value="1"/>
</dbReference>
<feature type="transmembrane region" description="Helical" evidence="7">
    <location>
        <begin position="206"/>
        <end position="228"/>
    </location>
</feature>
<dbReference type="InterPro" id="IPR036259">
    <property type="entry name" value="MFS_trans_sf"/>
</dbReference>
<feature type="transmembrane region" description="Helical" evidence="7">
    <location>
        <begin position="413"/>
        <end position="432"/>
    </location>
</feature>
<feature type="signal peptide" evidence="8">
    <location>
        <begin position="1"/>
        <end position="19"/>
    </location>
</feature>
<dbReference type="InterPro" id="IPR020846">
    <property type="entry name" value="MFS_dom"/>
</dbReference>
<evidence type="ECO:0000256" key="3">
    <source>
        <dbReference type="ARBA" id="ARBA00022692"/>
    </source>
</evidence>
<feature type="transmembrane region" description="Helical" evidence="7">
    <location>
        <begin position="133"/>
        <end position="152"/>
    </location>
</feature>
<evidence type="ECO:0000256" key="4">
    <source>
        <dbReference type="ARBA" id="ARBA00022989"/>
    </source>
</evidence>
<evidence type="ECO:0000256" key="7">
    <source>
        <dbReference type="SAM" id="Phobius"/>
    </source>
</evidence>
<comment type="subcellular location">
    <subcellularLocation>
        <location evidence="1">Membrane</location>
        <topology evidence="1">Multi-pass membrane protein</topology>
    </subcellularLocation>
</comment>
<dbReference type="InterPro" id="IPR011701">
    <property type="entry name" value="MFS"/>
</dbReference>
<feature type="transmembrane region" description="Helical" evidence="7">
    <location>
        <begin position="97"/>
        <end position="121"/>
    </location>
</feature>
<dbReference type="Gene3D" id="1.20.1250.20">
    <property type="entry name" value="MFS general substrate transporter like domains"/>
    <property type="match status" value="1"/>
</dbReference>
<dbReference type="WBParaSite" id="MBELARI_LOCUS14870">
    <property type="protein sequence ID" value="MBELARI_LOCUS14870"/>
    <property type="gene ID" value="MBELARI_LOCUS14870"/>
</dbReference>
<evidence type="ECO:0000256" key="1">
    <source>
        <dbReference type="ARBA" id="ARBA00004141"/>
    </source>
</evidence>
<keyword evidence="4 7" id="KW-1133">Transmembrane helix</keyword>
<keyword evidence="8" id="KW-0732">Signal</keyword>
<name>A0AAF3ELE7_9BILA</name>
<feature type="domain" description="Major facilitator superfamily (MFS) profile" evidence="9">
    <location>
        <begin position="7"/>
        <end position="435"/>
    </location>
</feature>
<dbReference type="AlphaFoldDB" id="A0AAF3ELE7"/>
<feature type="transmembrane region" description="Helical" evidence="7">
    <location>
        <begin position="72"/>
        <end position="91"/>
    </location>
</feature>